<feature type="compositionally biased region" description="Low complexity" evidence="1">
    <location>
        <begin position="221"/>
        <end position="233"/>
    </location>
</feature>
<gene>
    <name evidence="2" type="ORF">TARUN_537</name>
</gene>
<organism evidence="2 3">
    <name type="scientific">Trichoderma arundinaceum</name>
    <dbReference type="NCBI Taxonomy" id="490622"/>
    <lineage>
        <taxon>Eukaryota</taxon>
        <taxon>Fungi</taxon>
        <taxon>Dikarya</taxon>
        <taxon>Ascomycota</taxon>
        <taxon>Pezizomycotina</taxon>
        <taxon>Sordariomycetes</taxon>
        <taxon>Hypocreomycetidae</taxon>
        <taxon>Hypocreales</taxon>
        <taxon>Hypocreaceae</taxon>
        <taxon>Trichoderma</taxon>
    </lineage>
</organism>
<accession>A0A395P017</accession>
<comment type="caution">
    <text evidence="2">The sequence shown here is derived from an EMBL/GenBank/DDBJ whole genome shotgun (WGS) entry which is preliminary data.</text>
</comment>
<name>A0A395P017_TRIAR</name>
<dbReference type="Proteomes" id="UP000266272">
    <property type="component" value="Unassembled WGS sequence"/>
</dbReference>
<dbReference type="AlphaFoldDB" id="A0A395P017"/>
<proteinExistence type="predicted"/>
<evidence type="ECO:0000313" key="3">
    <source>
        <dbReference type="Proteomes" id="UP000266272"/>
    </source>
</evidence>
<evidence type="ECO:0000313" key="2">
    <source>
        <dbReference type="EMBL" id="RFU81649.1"/>
    </source>
</evidence>
<sequence length="248" mass="27264">MVDDEFLHMAQRFTPQLHRAEYDRLKALSKPKLRTSFARLNLALDPLPALGAPQSAQAPQPTRENAQAPQALAELWTPVVIITPATLLGDTNNVFSSLNADAAKGPTIEGIEEDLIDFGTKASPSQEISSKMKSGLSVEIGHPPVDAGVECGDPAHRQGHYVDHWLVDQHLGHDGVQLVRELRQMRVTYRNHTRYGRRVRIPWSKISGSKTLSRFHTLKSSISSPSAISIAKPPLRPSTKPSRISSPP</sequence>
<reference evidence="2 3" key="1">
    <citation type="journal article" date="2018" name="PLoS Pathog.">
        <title>Evolution of structural diversity of trichothecenes, a family of toxins produced by plant pathogenic and entomopathogenic fungi.</title>
        <authorList>
            <person name="Proctor R.H."/>
            <person name="McCormick S.P."/>
            <person name="Kim H.S."/>
            <person name="Cardoza R.E."/>
            <person name="Stanley A.M."/>
            <person name="Lindo L."/>
            <person name="Kelly A."/>
            <person name="Brown D.W."/>
            <person name="Lee T."/>
            <person name="Vaughan M.M."/>
            <person name="Alexander N.J."/>
            <person name="Busman M."/>
            <person name="Gutierrez S."/>
        </authorList>
    </citation>
    <scope>NUCLEOTIDE SEQUENCE [LARGE SCALE GENOMIC DNA]</scope>
    <source>
        <strain evidence="2 3">IBT 40837</strain>
    </source>
</reference>
<feature type="compositionally biased region" description="Polar residues" evidence="1">
    <location>
        <begin position="239"/>
        <end position="248"/>
    </location>
</feature>
<evidence type="ECO:0000256" key="1">
    <source>
        <dbReference type="SAM" id="MobiDB-lite"/>
    </source>
</evidence>
<dbReference type="EMBL" id="PXOA01000035">
    <property type="protein sequence ID" value="RFU81649.1"/>
    <property type="molecule type" value="Genomic_DNA"/>
</dbReference>
<protein>
    <submittedName>
        <fullName evidence="2">Uncharacterized protein</fullName>
    </submittedName>
</protein>
<feature type="region of interest" description="Disordered" evidence="1">
    <location>
        <begin position="221"/>
        <end position="248"/>
    </location>
</feature>
<keyword evidence="3" id="KW-1185">Reference proteome</keyword>